<feature type="region of interest" description="Disordered" evidence="1">
    <location>
        <begin position="162"/>
        <end position="197"/>
    </location>
</feature>
<evidence type="ECO:0000313" key="2">
    <source>
        <dbReference type="EMBL" id="KAJ3446579.1"/>
    </source>
</evidence>
<protein>
    <submittedName>
        <fullName evidence="2">Uncharacterized protein</fullName>
    </submittedName>
</protein>
<sequence>MDYNTFIKSYKPTFVPISYSSLSKVINKDVYSIEPQIFGKDTFLFSSEIKKELEKRKTIKNKEKRNEWFVKISSLLLKGYEHWKPTECPVKYRIQQVRENKKISLLFEYDLYMNVQLGHAHPTFLIFETIHNLSSFNIFLHKFRSKVIKISFPILFNSFHKQKDKSNQQQNKKNDDKDGNSKPSTKSDHDSKEEDSKSIHFKKNIDTKFQILQYFRKALNYLSTLKVIILLSKSSFNRFNLIRFFLFDYLNEILESSFHLISNYLQFVSDP</sequence>
<reference evidence="2" key="1">
    <citation type="submission" date="2022-08" db="EMBL/GenBank/DDBJ databases">
        <title>Novel sulphate-reducing endosymbionts in the free-living metamonad Anaeramoeba.</title>
        <authorList>
            <person name="Jerlstrom-Hultqvist J."/>
            <person name="Cepicka I."/>
            <person name="Gallot-Lavallee L."/>
            <person name="Salas-Leiva D."/>
            <person name="Curtis B.A."/>
            <person name="Zahonova K."/>
            <person name="Pipaliya S."/>
            <person name="Dacks J."/>
            <person name="Roger A.J."/>
        </authorList>
    </citation>
    <scope>NUCLEOTIDE SEQUENCE</scope>
    <source>
        <strain evidence="2">Busselton2</strain>
    </source>
</reference>
<dbReference type="AlphaFoldDB" id="A0AAV7ZX92"/>
<dbReference type="Proteomes" id="UP001146793">
    <property type="component" value="Unassembled WGS sequence"/>
</dbReference>
<organism evidence="2 3">
    <name type="scientific">Anaeramoeba flamelloides</name>
    <dbReference type="NCBI Taxonomy" id="1746091"/>
    <lineage>
        <taxon>Eukaryota</taxon>
        <taxon>Metamonada</taxon>
        <taxon>Anaeramoebidae</taxon>
        <taxon>Anaeramoeba</taxon>
    </lineage>
</organism>
<dbReference type="EMBL" id="JANTQA010000020">
    <property type="protein sequence ID" value="KAJ3446579.1"/>
    <property type="molecule type" value="Genomic_DNA"/>
</dbReference>
<proteinExistence type="predicted"/>
<accession>A0AAV7ZX92</accession>
<evidence type="ECO:0000256" key="1">
    <source>
        <dbReference type="SAM" id="MobiDB-lite"/>
    </source>
</evidence>
<evidence type="ECO:0000313" key="3">
    <source>
        <dbReference type="Proteomes" id="UP001146793"/>
    </source>
</evidence>
<comment type="caution">
    <text evidence="2">The sequence shown here is derived from an EMBL/GenBank/DDBJ whole genome shotgun (WGS) entry which is preliminary data.</text>
</comment>
<feature type="compositionally biased region" description="Basic and acidic residues" evidence="1">
    <location>
        <begin position="172"/>
        <end position="197"/>
    </location>
</feature>
<name>A0AAV7ZX92_9EUKA</name>
<gene>
    <name evidence="2" type="ORF">M0812_08391</name>
</gene>